<dbReference type="EMBL" id="CM042028">
    <property type="protein sequence ID" value="KAI3800076.1"/>
    <property type="molecule type" value="Genomic_DNA"/>
</dbReference>
<protein>
    <submittedName>
        <fullName evidence="1">Uncharacterized protein</fullName>
    </submittedName>
</protein>
<gene>
    <name evidence="1" type="ORF">L1987_35384</name>
</gene>
<organism evidence="1 2">
    <name type="scientific">Smallanthus sonchifolius</name>
    <dbReference type="NCBI Taxonomy" id="185202"/>
    <lineage>
        <taxon>Eukaryota</taxon>
        <taxon>Viridiplantae</taxon>
        <taxon>Streptophyta</taxon>
        <taxon>Embryophyta</taxon>
        <taxon>Tracheophyta</taxon>
        <taxon>Spermatophyta</taxon>
        <taxon>Magnoliopsida</taxon>
        <taxon>eudicotyledons</taxon>
        <taxon>Gunneridae</taxon>
        <taxon>Pentapetalae</taxon>
        <taxon>asterids</taxon>
        <taxon>campanulids</taxon>
        <taxon>Asterales</taxon>
        <taxon>Asteraceae</taxon>
        <taxon>Asteroideae</taxon>
        <taxon>Heliantheae alliance</taxon>
        <taxon>Millerieae</taxon>
        <taxon>Smallanthus</taxon>
    </lineage>
</organism>
<reference evidence="2" key="1">
    <citation type="journal article" date="2022" name="Mol. Ecol. Resour.">
        <title>The genomes of chicory, endive, great burdock and yacon provide insights into Asteraceae palaeo-polyploidization history and plant inulin production.</title>
        <authorList>
            <person name="Fan W."/>
            <person name="Wang S."/>
            <person name="Wang H."/>
            <person name="Wang A."/>
            <person name="Jiang F."/>
            <person name="Liu H."/>
            <person name="Zhao H."/>
            <person name="Xu D."/>
            <person name="Zhang Y."/>
        </authorList>
    </citation>
    <scope>NUCLEOTIDE SEQUENCE [LARGE SCALE GENOMIC DNA]</scope>
    <source>
        <strain evidence="2">cv. Yunnan</strain>
    </source>
</reference>
<evidence type="ECO:0000313" key="2">
    <source>
        <dbReference type="Proteomes" id="UP001056120"/>
    </source>
</evidence>
<evidence type="ECO:0000313" key="1">
    <source>
        <dbReference type="EMBL" id="KAI3800076.1"/>
    </source>
</evidence>
<proteinExistence type="predicted"/>
<dbReference type="Proteomes" id="UP001056120">
    <property type="component" value="Linkage Group LG11"/>
</dbReference>
<comment type="caution">
    <text evidence="1">The sequence shown here is derived from an EMBL/GenBank/DDBJ whole genome shotgun (WGS) entry which is preliminary data.</text>
</comment>
<accession>A0ACB9HX71</accession>
<keyword evidence="2" id="KW-1185">Reference proteome</keyword>
<reference evidence="1 2" key="2">
    <citation type="journal article" date="2022" name="Mol. Ecol. Resour.">
        <title>The genomes of chicory, endive, great burdock and yacon provide insights into Asteraceae paleo-polyploidization history and plant inulin production.</title>
        <authorList>
            <person name="Fan W."/>
            <person name="Wang S."/>
            <person name="Wang H."/>
            <person name="Wang A."/>
            <person name="Jiang F."/>
            <person name="Liu H."/>
            <person name="Zhao H."/>
            <person name="Xu D."/>
            <person name="Zhang Y."/>
        </authorList>
    </citation>
    <scope>NUCLEOTIDE SEQUENCE [LARGE SCALE GENOMIC DNA]</scope>
    <source>
        <strain evidence="2">cv. Yunnan</strain>
        <tissue evidence="1">Leaves</tissue>
    </source>
</reference>
<name>A0ACB9HX71_9ASTR</name>
<sequence>MVDKAARFVASIRPRLERVIAHNAGMRKYTFLNAADPYHAYYQHRLYERLEERLAVGNSVVVSPITGELNTVNDMSQHLRDPKYKEQRERLYAKFRETTLAQDDEISTIKEDIAITNHVLIFGGPEEPEPKRQRLDESLLVPEDQFLAQHPGPACIIVWVPDKEQLLEISVESLSESVSSFKEKIAGEIEEVPPANKQKLSGTARLFKDNLSLA</sequence>